<dbReference type="EMBL" id="SKBL01000046">
    <property type="protein sequence ID" value="TFU14005.1"/>
    <property type="molecule type" value="Genomic_DNA"/>
</dbReference>
<accession>A0ABY2K2Z7</accession>
<organism evidence="1 2">
    <name type="scientific">Thermus tengchongensis</name>
    <dbReference type="NCBI Taxonomy" id="1214928"/>
    <lineage>
        <taxon>Bacteria</taxon>
        <taxon>Thermotogati</taxon>
        <taxon>Deinococcota</taxon>
        <taxon>Deinococci</taxon>
        <taxon>Thermales</taxon>
        <taxon>Thermaceae</taxon>
        <taxon>Thermus</taxon>
    </lineage>
</organism>
<dbReference type="RefSeq" id="WP_135344089.1">
    <property type="nucleotide sequence ID" value="NZ_ML214280.1"/>
</dbReference>
<evidence type="ECO:0000313" key="2">
    <source>
        <dbReference type="Proteomes" id="UP000297244"/>
    </source>
</evidence>
<protein>
    <submittedName>
        <fullName evidence="1">Uncharacterized protein</fullName>
    </submittedName>
</protein>
<proteinExistence type="predicted"/>
<sequence>MPFGLYEVSGGTYTLLAGLSIDDIVVEPAKAHGLLLPTSSTATLDDQGCLPPGVWSKLGVPWHLAESKIIEVIATHRLSGSTPSSLSSLKVVVNITPARPTVHLAEIKGVWGYTYTHWRGHGQYWIPVMLKLQSLWLDVPRSSLGIRGGVGLPTPFSAPPKPGRVHFEFFYITEIIRKKERKVTVALGSFNHPLLSGEALAYFTCVMRKELMNEPRPCGGLDICGCDQC</sequence>
<keyword evidence="2" id="KW-1185">Reference proteome</keyword>
<reference evidence="1 2" key="1">
    <citation type="submission" date="2019-03" db="EMBL/GenBank/DDBJ databases">
        <title>Thermus tengchongensis species for the arsenic transformation mechanism.</title>
        <authorList>
            <person name="Yuan G.C."/>
        </authorList>
    </citation>
    <scope>NUCLEOTIDE SEQUENCE [LARGE SCALE GENOMIC DNA]</scope>
    <source>
        <strain evidence="1 2">15Y</strain>
    </source>
</reference>
<name>A0ABY2K2Z7_9DEIN</name>
<gene>
    <name evidence="1" type="ORF">E0489_13170</name>
</gene>
<evidence type="ECO:0000313" key="1">
    <source>
        <dbReference type="EMBL" id="TFU14005.1"/>
    </source>
</evidence>
<dbReference type="Proteomes" id="UP000297244">
    <property type="component" value="Unassembled WGS sequence"/>
</dbReference>
<comment type="caution">
    <text evidence="1">The sequence shown here is derived from an EMBL/GenBank/DDBJ whole genome shotgun (WGS) entry which is preliminary data.</text>
</comment>